<dbReference type="OrthoDB" id="2013972at2759"/>
<dbReference type="InterPro" id="IPR029063">
    <property type="entry name" value="SAM-dependent_MTases_sf"/>
</dbReference>
<accession>M2MQ97</accession>
<dbReference type="EMBL" id="KB445560">
    <property type="protein sequence ID" value="EMC93648.1"/>
    <property type="molecule type" value="Genomic_DNA"/>
</dbReference>
<name>M2MQ97_BAUPA</name>
<evidence type="ECO:0000313" key="1">
    <source>
        <dbReference type="EMBL" id="EMC93648.1"/>
    </source>
</evidence>
<sequence>MAIDDVGLSNKQQAFKHEHGRRYRANDNAYFFPANEKEYNRLDLQHLSLRMLTDNKSALAPLPEGSLRVLDLGIWAKEFIDEYPQATVVGVDLSFPEGQGFEDERLERRVENSEAN</sequence>
<gene>
    <name evidence="1" type="ORF">BAUCODRAFT_37351</name>
</gene>
<dbReference type="AlphaFoldDB" id="M2MQ97"/>
<dbReference type="SUPFAM" id="SSF53335">
    <property type="entry name" value="S-adenosyl-L-methionine-dependent methyltransferases"/>
    <property type="match status" value="1"/>
</dbReference>
<dbReference type="Proteomes" id="UP000011761">
    <property type="component" value="Unassembled WGS sequence"/>
</dbReference>
<reference evidence="1 2" key="1">
    <citation type="journal article" date="2012" name="PLoS Pathog.">
        <title>Diverse lifestyles and strategies of plant pathogenesis encoded in the genomes of eighteen Dothideomycetes fungi.</title>
        <authorList>
            <person name="Ohm R.A."/>
            <person name="Feau N."/>
            <person name="Henrissat B."/>
            <person name="Schoch C.L."/>
            <person name="Horwitz B.A."/>
            <person name="Barry K.W."/>
            <person name="Condon B.J."/>
            <person name="Copeland A.C."/>
            <person name="Dhillon B."/>
            <person name="Glaser F."/>
            <person name="Hesse C.N."/>
            <person name="Kosti I."/>
            <person name="LaButti K."/>
            <person name="Lindquist E.A."/>
            <person name="Lucas S."/>
            <person name="Salamov A.A."/>
            <person name="Bradshaw R.E."/>
            <person name="Ciuffetti L."/>
            <person name="Hamelin R.C."/>
            <person name="Kema G.H.J."/>
            <person name="Lawrence C."/>
            <person name="Scott J.A."/>
            <person name="Spatafora J.W."/>
            <person name="Turgeon B.G."/>
            <person name="de Wit P.J.G.M."/>
            <person name="Zhong S."/>
            <person name="Goodwin S.B."/>
            <person name="Grigoriev I.V."/>
        </authorList>
    </citation>
    <scope>NUCLEOTIDE SEQUENCE [LARGE SCALE GENOMIC DNA]</scope>
    <source>
        <strain evidence="1 2">UAMH 10762</strain>
    </source>
</reference>
<dbReference type="KEGG" id="bcom:BAUCODRAFT_37351"/>
<dbReference type="RefSeq" id="XP_007679294.1">
    <property type="nucleotide sequence ID" value="XM_007681104.1"/>
</dbReference>
<protein>
    <recommendedName>
        <fullName evidence="3">Methyltransferase type 11 domain-containing protein</fullName>
    </recommendedName>
</protein>
<dbReference type="HOGENOM" id="CLU_2096431_0_0_1"/>
<organism evidence="1 2">
    <name type="scientific">Baudoinia panamericana (strain UAMH 10762)</name>
    <name type="common">Angels' share fungus</name>
    <name type="synonym">Baudoinia compniacensis (strain UAMH 10762)</name>
    <dbReference type="NCBI Taxonomy" id="717646"/>
    <lineage>
        <taxon>Eukaryota</taxon>
        <taxon>Fungi</taxon>
        <taxon>Dikarya</taxon>
        <taxon>Ascomycota</taxon>
        <taxon>Pezizomycotina</taxon>
        <taxon>Dothideomycetes</taxon>
        <taxon>Dothideomycetidae</taxon>
        <taxon>Mycosphaerellales</taxon>
        <taxon>Teratosphaeriaceae</taxon>
        <taxon>Baudoinia</taxon>
    </lineage>
</organism>
<proteinExistence type="predicted"/>
<dbReference type="GeneID" id="19113224"/>
<evidence type="ECO:0008006" key="3">
    <source>
        <dbReference type="Google" id="ProtNLM"/>
    </source>
</evidence>
<evidence type="ECO:0000313" key="2">
    <source>
        <dbReference type="Proteomes" id="UP000011761"/>
    </source>
</evidence>
<keyword evidence="2" id="KW-1185">Reference proteome</keyword>